<reference evidence="1 2" key="1">
    <citation type="journal article" date="2019" name="Sci. Rep.">
        <title>Orb-weaving spider Araneus ventricosus genome elucidates the spidroin gene catalogue.</title>
        <authorList>
            <person name="Kono N."/>
            <person name="Nakamura H."/>
            <person name="Ohtoshi R."/>
            <person name="Moran D.A.P."/>
            <person name="Shinohara A."/>
            <person name="Yoshida Y."/>
            <person name="Fujiwara M."/>
            <person name="Mori M."/>
            <person name="Tomita M."/>
            <person name="Arakawa K."/>
        </authorList>
    </citation>
    <scope>NUCLEOTIDE SEQUENCE [LARGE SCALE GENOMIC DNA]</scope>
</reference>
<organism evidence="1 2">
    <name type="scientific">Araneus ventricosus</name>
    <name type="common">Orbweaver spider</name>
    <name type="synonym">Epeira ventricosa</name>
    <dbReference type="NCBI Taxonomy" id="182803"/>
    <lineage>
        <taxon>Eukaryota</taxon>
        <taxon>Metazoa</taxon>
        <taxon>Ecdysozoa</taxon>
        <taxon>Arthropoda</taxon>
        <taxon>Chelicerata</taxon>
        <taxon>Arachnida</taxon>
        <taxon>Araneae</taxon>
        <taxon>Araneomorphae</taxon>
        <taxon>Entelegynae</taxon>
        <taxon>Araneoidea</taxon>
        <taxon>Araneidae</taxon>
        <taxon>Araneus</taxon>
    </lineage>
</organism>
<dbReference type="Proteomes" id="UP000499080">
    <property type="component" value="Unassembled WGS sequence"/>
</dbReference>
<protein>
    <recommendedName>
        <fullName evidence="3">MADF domain-containing protein</fullName>
    </recommendedName>
</protein>
<name>A0A4Y2VU54_ARAVE</name>
<evidence type="ECO:0000313" key="1">
    <source>
        <dbReference type="EMBL" id="GBO27928.1"/>
    </source>
</evidence>
<comment type="caution">
    <text evidence="1">The sequence shown here is derived from an EMBL/GenBank/DDBJ whole genome shotgun (WGS) entry which is preliminary data.</text>
</comment>
<gene>
    <name evidence="1" type="ORF">AVEN_237576_1</name>
</gene>
<proteinExistence type="predicted"/>
<accession>A0A4Y2VU54</accession>
<sequence>MLNFYAVGCSNFLGLQFLNQLSLRTAEKIRFRDYASRVKASLQSGANTNKVHIPKPWYYNLLTFLEDQNVESTSGTMESVLDKKPFGFDEDFEEDFSSASSSATMLQGSSQAQITRQRFKWPRSKADQVLEKISRRLDKPLEKQRAIKQKDKHDIFGECVNEKLRSLLPNMADYCQKLITDAIFLAETGNLNISSKIVMSMSNSTDMNSVT</sequence>
<dbReference type="OrthoDB" id="6617753at2759"/>
<evidence type="ECO:0000313" key="2">
    <source>
        <dbReference type="Proteomes" id="UP000499080"/>
    </source>
</evidence>
<evidence type="ECO:0008006" key="3">
    <source>
        <dbReference type="Google" id="ProtNLM"/>
    </source>
</evidence>
<keyword evidence="2" id="KW-1185">Reference proteome</keyword>
<dbReference type="AlphaFoldDB" id="A0A4Y2VU54"/>
<dbReference type="EMBL" id="BGPR01050957">
    <property type="protein sequence ID" value="GBO27928.1"/>
    <property type="molecule type" value="Genomic_DNA"/>
</dbReference>